<dbReference type="EMBL" id="KZ987737">
    <property type="protein sequence ID" value="RKP15374.1"/>
    <property type="molecule type" value="Genomic_DNA"/>
</dbReference>
<evidence type="ECO:0000313" key="2">
    <source>
        <dbReference type="EMBL" id="RKP15374.1"/>
    </source>
</evidence>
<dbReference type="InterPro" id="IPR014729">
    <property type="entry name" value="Rossmann-like_a/b/a_fold"/>
</dbReference>
<dbReference type="Proteomes" id="UP000267251">
    <property type="component" value="Unassembled WGS sequence"/>
</dbReference>
<protein>
    <recommendedName>
        <fullName evidence="1">UspA domain-containing protein</fullName>
    </recommendedName>
</protein>
<dbReference type="AlphaFoldDB" id="A0A4P9Y971"/>
<feature type="non-terminal residue" evidence="2">
    <location>
        <position position="145"/>
    </location>
</feature>
<organism evidence="2 3">
    <name type="scientific">Piptocephalis cylindrospora</name>
    <dbReference type="NCBI Taxonomy" id="1907219"/>
    <lineage>
        <taxon>Eukaryota</taxon>
        <taxon>Fungi</taxon>
        <taxon>Fungi incertae sedis</taxon>
        <taxon>Zoopagomycota</taxon>
        <taxon>Zoopagomycotina</taxon>
        <taxon>Zoopagomycetes</taxon>
        <taxon>Zoopagales</taxon>
        <taxon>Piptocephalidaceae</taxon>
        <taxon>Piptocephalis</taxon>
    </lineage>
</organism>
<dbReference type="CDD" id="cd23659">
    <property type="entry name" value="USP_At3g01520-like"/>
    <property type="match status" value="1"/>
</dbReference>
<accession>A0A4P9Y971</accession>
<feature type="domain" description="UspA" evidence="1">
    <location>
        <begin position="1"/>
        <end position="143"/>
    </location>
</feature>
<dbReference type="PANTHER" id="PTHR31964:SF140">
    <property type="entry name" value="UNIVERSAL STRESS PROTEIN FAMILY PROTEIN"/>
    <property type="match status" value="1"/>
</dbReference>
<reference evidence="3" key="1">
    <citation type="journal article" date="2018" name="Nat. Microbiol.">
        <title>Leveraging single-cell genomics to expand the fungal tree of life.</title>
        <authorList>
            <person name="Ahrendt S.R."/>
            <person name="Quandt C.A."/>
            <person name="Ciobanu D."/>
            <person name="Clum A."/>
            <person name="Salamov A."/>
            <person name="Andreopoulos B."/>
            <person name="Cheng J.F."/>
            <person name="Woyke T."/>
            <person name="Pelin A."/>
            <person name="Henrissat B."/>
            <person name="Reynolds N.K."/>
            <person name="Benny G.L."/>
            <person name="Smith M.E."/>
            <person name="James T.Y."/>
            <person name="Grigoriev I.V."/>
        </authorList>
    </citation>
    <scope>NUCLEOTIDE SEQUENCE [LARGE SCALE GENOMIC DNA]</scope>
</reference>
<dbReference type="Gene3D" id="3.40.50.620">
    <property type="entry name" value="HUPs"/>
    <property type="match status" value="1"/>
</dbReference>
<dbReference type="PANTHER" id="PTHR31964">
    <property type="entry name" value="ADENINE NUCLEOTIDE ALPHA HYDROLASES-LIKE SUPERFAMILY PROTEIN"/>
    <property type="match status" value="1"/>
</dbReference>
<evidence type="ECO:0000313" key="3">
    <source>
        <dbReference type="Proteomes" id="UP000267251"/>
    </source>
</evidence>
<evidence type="ECO:0000259" key="1">
    <source>
        <dbReference type="Pfam" id="PF00582"/>
    </source>
</evidence>
<gene>
    <name evidence="2" type="ORF">BJ684DRAFT_6690</name>
</gene>
<proteinExistence type="predicted"/>
<dbReference type="Pfam" id="PF00582">
    <property type="entry name" value="Usp"/>
    <property type="match status" value="1"/>
</dbReference>
<dbReference type="OrthoDB" id="843225at2759"/>
<keyword evidence="3" id="KW-1185">Reference proteome</keyword>
<feature type="non-terminal residue" evidence="2">
    <location>
        <position position="1"/>
    </location>
</feature>
<sequence>RTVVVALDETENSSYALRWTIENILQQGRDLAVLIHCRTPFSAPSPYASFGDPDQYTAEIQERERSHSLLKKYAMDVKLSGFAVKAISIRGDCRTEIVRKVTELKADMVIVGSRDLGKFRRVLHGSTDDYLSHHLHIPLMIVKKP</sequence>
<dbReference type="InterPro" id="IPR006016">
    <property type="entry name" value="UspA"/>
</dbReference>
<dbReference type="InterPro" id="IPR006015">
    <property type="entry name" value="Universal_stress_UspA"/>
</dbReference>
<dbReference type="SUPFAM" id="SSF52402">
    <property type="entry name" value="Adenine nucleotide alpha hydrolases-like"/>
    <property type="match status" value="1"/>
</dbReference>
<dbReference type="PRINTS" id="PR01438">
    <property type="entry name" value="UNVRSLSTRESS"/>
</dbReference>
<name>A0A4P9Y971_9FUNG</name>